<dbReference type="Proteomes" id="UP000001816">
    <property type="component" value="Chromosome"/>
</dbReference>
<dbReference type="BioCyc" id="CAULO:CC3190-MONOMER"/>
<dbReference type="EnsemblBacteria" id="AAK25152">
    <property type="protein sequence ID" value="AAK25152"/>
    <property type="gene ID" value="CC_3190"/>
</dbReference>
<dbReference type="PIR" id="D87644">
    <property type="entry name" value="D87644"/>
</dbReference>
<organism evidence="2 3">
    <name type="scientific">Caulobacter vibrioides (strain ATCC 19089 / CIP 103742 / CB 15)</name>
    <name type="common">Caulobacter crescentus</name>
    <dbReference type="NCBI Taxonomy" id="190650"/>
    <lineage>
        <taxon>Bacteria</taxon>
        <taxon>Pseudomonadati</taxon>
        <taxon>Pseudomonadota</taxon>
        <taxon>Alphaproteobacteria</taxon>
        <taxon>Caulobacterales</taxon>
        <taxon>Caulobacteraceae</taxon>
        <taxon>Caulobacter</taxon>
    </lineage>
</organism>
<sequence length="490" mass="54053">MARMIRLSRSTTNMSRLFWKNQSAAAASILAPAFVSKRLPIPLRSSSIDDAQGWVKFTLRHIASARVLVRANQDVNKGESRTMSTPEAVGLSSERLKRIDSFIQAKYIDTGKLPCALTQVWRRGQLAHTSVLGSADVERGKPLKADSLFRIYSMTKPITSVAFMMLVEEGLASLDDPVHRFIPAWRDIGVFQAGVAGAFQTTRTKEPMRTIDLLRHTSGLTYGFQQRTNVDAAYRKLKLDGVDSEGGLKTFVETLGTVPLEFSPGEAWNYSVATDVLGYLVEVISGMPFDVFLKTRIFDPLKMVDTGFFVPEGQRERFTACYALTPSGKVVLQDDPEKSRYLSDPSVKSGGGGLVSTADDYMRFCRMLLNGGELDGVRLLSPKTIKLMTMNHIPGGQELVQASKSLFSEAVFEGLGFGLGFAMTIDQARTKNLGSLGEYFWGGMASTAFWIDPVEDLAVVFMTQLMPSTSYPIRRELRTLVYSSFTEAAG</sequence>
<dbReference type="InterPro" id="IPR050789">
    <property type="entry name" value="Diverse_Enzym_Activities"/>
</dbReference>
<dbReference type="EMBL" id="AE005673">
    <property type="protein sequence ID" value="AAK25152.1"/>
    <property type="molecule type" value="Genomic_DNA"/>
</dbReference>
<dbReference type="PANTHER" id="PTHR43283:SF3">
    <property type="entry name" value="BETA-LACTAMASE FAMILY PROTEIN (AFU_ORTHOLOGUE AFUA_5G07500)"/>
    <property type="match status" value="1"/>
</dbReference>
<evidence type="ECO:0000313" key="3">
    <source>
        <dbReference type="Proteomes" id="UP000001816"/>
    </source>
</evidence>
<reference evidence="2 3" key="1">
    <citation type="journal article" date="2001" name="Proc. Natl. Acad. Sci. U.S.A.">
        <title>Complete genome sequence of Caulobacter crescentus.</title>
        <authorList>
            <person name="Nierman W.C."/>
            <person name="Feldblyum T.V."/>
            <person name="Laub M.T."/>
            <person name="Paulsen I.T."/>
            <person name="Nelson K.E."/>
            <person name="Eisen J.A."/>
            <person name="Heidelberg J.F."/>
            <person name="Alley M.R."/>
            <person name="Ohta N."/>
            <person name="Maddock J.R."/>
            <person name="Potocka I."/>
            <person name="Nelson W.C."/>
            <person name="Newton A."/>
            <person name="Stephens C."/>
            <person name="Phadke N.D."/>
            <person name="Ely B."/>
            <person name="DeBoy R.T."/>
            <person name="Dodson R.J."/>
            <person name="Durkin A.S."/>
            <person name="Gwinn M.L."/>
            <person name="Haft D.H."/>
            <person name="Kolonay J.F."/>
            <person name="Smit J."/>
            <person name="Craven M.B."/>
            <person name="Khouri H."/>
            <person name="Shetty J."/>
            <person name="Berry K."/>
            <person name="Utterback T."/>
            <person name="Tran K."/>
            <person name="Wolf A."/>
            <person name="Vamathevan J."/>
            <person name="Ermolaeva M."/>
            <person name="White O."/>
            <person name="Salzberg S.L."/>
            <person name="Venter J.C."/>
            <person name="Shapiro L."/>
            <person name="Fraser C.M."/>
        </authorList>
    </citation>
    <scope>NUCLEOTIDE SEQUENCE [LARGE SCALE GENOMIC DNA]</scope>
    <source>
        <strain evidence="3">ATCC 19089 / CB15</strain>
    </source>
</reference>
<dbReference type="KEGG" id="ccr:CC_3190"/>
<dbReference type="eggNOG" id="COG1680">
    <property type="taxonomic scope" value="Bacteria"/>
</dbReference>
<evidence type="ECO:0000259" key="1">
    <source>
        <dbReference type="Pfam" id="PF00144"/>
    </source>
</evidence>
<dbReference type="MEROPS" id="S12.950"/>
<protein>
    <recommendedName>
        <fullName evidence="1">Beta-lactamase-related domain-containing protein</fullName>
    </recommendedName>
</protein>
<dbReference type="STRING" id="190650.CC_3190"/>
<dbReference type="SMR" id="Q9A3L3"/>
<dbReference type="Gene3D" id="3.40.710.10">
    <property type="entry name" value="DD-peptidase/beta-lactamase superfamily"/>
    <property type="match status" value="1"/>
</dbReference>
<dbReference type="SUPFAM" id="SSF56601">
    <property type="entry name" value="beta-lactamase/transpeptidase-like"/>
    <property type="match status" value="1"/>
</dbReference>
<dbReference type="HOGENOM" id="CLU_020027_11_2_5"/>
<name>Q9A3L3_CAUVC</name>
<dbReference type="Pfam" id="PF00144">
    <property type="entry name" value="Beta-lactamase"/>
    <property type="match status" value="1"/>
</dbReference>
<proteinExistence type="predicted"/>
<dbReference type="AlphaFoldDB" id="Q9A3L3"/>
<accession>Q9A3L3</accession>
<keyword evidence="3" id="KW-1185">Reference proteome</keyword>
<dbReference type="InterPro" id="IPR012338">
    <property type="entry name" value="Beta-lactam/transpept-like"/>
</dbReference>
<dbReference type="PATRIC" id="fig|190650.5.peg.3195"/>
<dbReference type="InterPro" id="IPR001466">
    <property type="entry name" value="Beta-lactam-related"/>
</dbReference>
<gene>
    <name evidence="2" type="ordered locus">CC_3190</name>
</gene>
<feature type="domain" description="Beta-lactamase-related" evidence="1">
    <location>
        <begin position="107"/>
        <end position="478"/>
    </location>
</feature>
<dbReference type="PANTHER" id="PTHR43283">
    <property type="entry name" value="BETA-LACTAMASE-RELATED"/>
    <property type="match status" value="1"/>
</dbReference>
<evidence type="ECO:0000313" key="2">
    <source>
        <dbReference type="EMBL" id="AAK25152.1"/>
    </source>
</evidence>